<comment type="subunit">
    <text evidence="6">Monomer.</text>
</comment>
<dbReference type="AlphaFoldDB" id="W6MFD7"/>
<evidence type="ECO:0000313" key="9">
    <source>
        <dbReference type="EMBL" id="CDK24256.1"/>
    </source>
</evidence>
<keyword evidence="10" id="KW-1185">Reference proteome</keyword>
<dbReference type="PIRSF" id="PIRSF038148">
    <property type="entry name" value="Arginine_N-mtfrase-2"/>
    <property type="match status" value="1"/>
</dbReference>
<dbReference type="RefSeq" id="XP_022456273.1">
    <property type="nucleotide sequence ID" value="XM_022604734.1"/>
</dbReference>
<accession>W6MFD7</accession>
<dbReference type="Proteomes" id="UP000019384">
    <property type="component" value="Unassembled WGS sequence"/>
</dbReference>
<dbReference type="Gene3D" id="3.40.50.150">
    <property type="entry name" value="Vaccinia Virus protein VP39"/>
    <property type="match status" value="1"/>
</dbReference>
<reference evidence="9" key="2">
    <citation type="submission" date="2014-02" db="EMBL/GenBank/DDBJ databases">
        <title>Complete DNA sequence of /Kuraishia capsulata/ illustrates novel genomic features among budding yeasts (/Saccharomycotina/).</title>
        <authorList>
            <person name="Morales L."/>
            <person name="Noel B."/>
            <person name="Porcel B."/>
            <person name="Marcet-Houben M."/>
            <person name="Hullo M-F."/>
            <person name="Sacerdot C."/>
            <person name="Tekaia F."/>
            <person name="Leh-Louis V."/>
            <person name="Despons L."/>
            <person name="Khanna V."/>
            <person name="Aury J-M."/>
            <person name="Barbe V."/>
            <person name="Couloux A."/>
            <person name="Labadie K."/>
            <person name="Pelletier E."/>
            <person name="Souciet J-L."/>
            <person name="Boekhout T."/>
            <person name="Gabaldon T."/>
            <person name="Wincker P."/>
            <person name="Dujon B."/>
        </authorList>
    </citation>
    <scope>NUCLEOTIDE SEQUENCE</scope>
    <source>
        <strain evidence="9">CBS 1993</strain>
    </source>
</reference>
<dbReference type="EMBL" id="HG793125">
    <property type="protein sequence ID" value="CDK24256.1"/>
    <property type="molecule type" value="Genomic_DNA"/>
</dbReference>
<dbReference type="PROSITE" id="PS51559">
    <property type="entry name" value="SAM_RMT2"/>
    <property type="match status" value="1"/>
</dbReference>
<gene>
    <name evidence="9" type="ORF">KUCA_T00000216001</name>
</gene>
<comment type="similarity">
    <text evidence="6">Belongs to the class I-like SAM-binding methyltransferase superfamily. RMT2 methyltransferase family.</text>
</comment>
<keyword evidence="5 6" id="KW-0539">Nucleus</keyword>
<dbReference type="InterPro" id="IPR051038">
    <property type="entry name" value="RMT2/GAMT_Mtase"/>
</dbReference>
<dbReference type="GO" id="GO:0005634">
    <property type="term" value="C:nucleus"/>
    <property type="evidence" value="ECO:0007669"/>
    <property type="project" value="UniProtKB-SubCell"/>
</dbReference>
<dbReference type="InterPro" id="IPR026480">
    <property type="entry name" value="RMT2_dom"/>
</dbReference>
<evidence type="ECO:0000259" key="8">
    <source>
        <dbReference type="PROSITE" id="PS51559"/>
    </source>
</evidence>
<evidence type="ECO:0000256" key="1">
    <source>
        <dbReference type="ARBA" id="ARBA00022490"/>
    </source>
</evidence>
<feature type="domain" description="RMT2" evidence="8">
    <location>
        <begin position="113"/>
        <end position="341"/>
    </location>
</feature>
<reference evidence="9" key="1">
    <citation type="submission" date="2013-12" db="EMBL/GenBank/DDBJ databases">
        <authorList>
            <person name="Genoscope - CEA"/>
        </authorList>
    </citation>
    <scope>NUCLEOTIDE SEQUENCE</scope>
    <source>
        <strain evidence="9">CBS 1993</strain>
    </source>
</reference>
<dbReference type="InterPro" id="IPR017408">
    <property type="entry name" value="Arginine_N-MeTrfase_2"/>
</dbReference>
<keyword evidence="3 6" id="KW-0808">Transferase</keyword>
<protein>
    <recommendedName>
        <fullName evidence="6">Arginine N-methyltransferase 2</fullName>
        <ecNumber evidence="6">2.1.1.-</ecNumber>
    </recommendedName>
</protein>
<feature type="region of interest" description="Disordered" evidence="7">
    <location>
        <begin position="89"/>
        <end position="112"/>
    </location>
</feature>
<dbReference type="HOGENOM" id="CLU_033831_0_0_1"/>
<keyword evidence="1 6" id="KW-0963">Cytoplasm</keyword>
<dbReference type="GeneID" id="34517661"/>
<dbReference type="PANTHER" id="PTHR32379">
    <property type="entry name" value="GUANIDINOACETATE N-METHYLTRANSFERASE"/>
    <property type="match status" value="1"/>
</dbReference>
<evidence type="ECO:0000256" key="2">
    <source>
        <dbReference type="ARBA" id="ARBA00022603"/>
    </source>
</evidence>
<dbReference type="SUPFAM" id="SSF53335">
    <property type="entry name" value="S-adenosyl-L-methionine-dependent methyltransferases"/>
    <property type="match status" value="1"/>
</dbReference>
<keyword evidence="2 6" id="KW-0489">Methyltransferase</keyword>
<dbReference type="CDD" id="cd02440">
    <property type="entry name" value="AdoMet_MTases"/>
    <property type="match status" value="1"/>
</dbReference>
<evidence type="ECO:0000256" key="5">
    <source>
        <dbReference type="ARBA" id="ARBA00023242"/>
    </source>
</evidence>
<evidence type="ECO:0000256" key="4">
    <source>
        <dbReference type="ARBA" id="ARBA00022691"/>
    </source>
</evidence>
<dbReference type="PANTHER" id="PTHR32379:SF1">
    <property type="entry name" value="GUANIDINOACETATE N-METHYLTRANSFERASE"/>
    <property type="match status" value="1"/>
</dbReference>
<sequence length="341" mass="38733">MVEKLFLRGAGWNLLNANDETPACVLQRRGLTRTKLWDAMVDAGVRAEILLRKLNDPNIEFLDSDGLESEPESEPEAEDDVEIEVEEVKVDDSQEPELENTAQPNSNLIEEDPSSMPEVYLKTKLEYKDGALVTDRGDGVMMDWENGLMAAGCDSLFKGSNPSKTVLNIGFGMGIIDTMIQERSPANHYICEAHPDVLAKLKQDGWYSKPGVHILEGRWQDTLPELLSKNVFFDGIYYDTYSEHYEDMLELFDLVVGLLTEDGVFSFFNGLGADRLVVYEVYRKLVEIDLANYGLELTYTEINAPTGTLEEKDETDETVWNGIKRAYWRCPVYYHPEARFK</sequence>
<dbReference type="OrthoDB" id="19014at2759"/>
<dbReference type="STRING" id="1382522.W6MFD7"/>
<dbReference type="GO" id="GO:0019702">
    <property type="term" value="F:protein arginine N5-methyltransferase activity"/>
    <property type="evidence" value="ECO:0007669"/>
    <property type="project" value="EnsemblFungi"/>
</dbReference>
<dbReference type="EC" id="2.1.1.-" evidence="6"/>
<name>W6MFD7_9ASCO</name>
<comment type="function">
    <text evidence="6">S-adenosyl-L-methionine-dependent protein-arginine N-methyltransferase that methylates the delta-nitrogen atom of arginine residues to form N5-methylarginine (type IV) in target proteins. Monomethylates ribosomal protein L12.</text>
</comment>
<evidence type="ECO:0000256" key="6">
    <source>
        <dbReference type="PIRNR" id="PIRNR038148"/>
    </source>
</evidence>
<evidence type="ECO:0000256" key="7">
    <source>
        <dbReference type="SAM" id="MobiDB-lite"/>
    </source>
</evidence>
<dbReference type="GO" id="GO:0032259">
    <property type="term" value="P:methylation"/>
    <property type="evidence" value="ECO:0007669"/>
    <property type="project" value="UniProtKB-KW"/>
</dbReference>
<keyword evidence="4" id="KW-0949">S-adenosyl-L-methionine</keyword>
<comment type="subcellular location">
    <subcellularLocation>
        <location evidence="6">Cytoplasm</location>
    </subcellularLocation>
    <subcellularLocation>
        <location evidence="6">Nucleus</location>
    </subcellularLocation>
</comment>
<organism evidence="9 10">
    <name type="scientific">Kuraishia capsulata CBS 1993</name>
    <dbReference type="NCBI Taxonomy" id="1382522"/>
    <lineage>
        <taxon>Eukaryota</taxon>
        <taxon>Fungi</taxon>
        <taxon>Dikarya</taxon>
        <taxon>Ascomycota</taxon>
        <taxon>Saccharomycotina</taxon>
        <taxon>Pichiomycetes</taxon>
        <taxon>Pichiales</taxon>
        <taxon>Pichiaceae</taxon>
        <taxon>Kuraishia</taxon>
    </lineage>
</organism>
<evidence type="ECO:0000256" key="3">
    <source>
        <dbReference type="ARBA" id="ARBA00022679"/>
    </source>
</evidence>
<proteinExistence type="inferred from homology"/>
<dbReference type="InterPro" id="IPR029063">
    <property type="entry name" value="SAM-dependent_MTases_sf"/>
</dbReference>
<dbReference type="GO" id="GO:0005737">
    <property type="term" value="C:cytoplasm"/>
    <property type="evidence" value="ECO:0007669"/>
    <property type="project" value="UniProtKB-SubCell"/>
</dbReference>
<evidence type="ECO:0000313" key="10">
    <source>
        <dbReference type="Proteomes" id="UP000019384"/>
    </source>
</evidence>